<name>A0A0B0EHZ4_9BACT</name>
<organism evidence="1 2">
    <name type="scientific">Candidatus Scalindua brodae</name>
    <dbReference type="NCBI Taxonomy" id="237368"/>
    <lineage>
        <taxon>Bacteria</taxon>
        <taxon>Pseudomonadati</taxon>
        <taxon>Planctomycetota</taxon>
        <taxon>Candidatus Brocadiia</taxon>
        <taxon>Candidatus Brocadiales</taxon>
        <taxon>Candidatus Scalinduaceae</taxon>
        <taxon>Candidatus Scalindua</taxon>
    </lineage>
</organism>
<dbReference type="EMBL" id="JRYO01000185">
    <property type="protein sequence ID" value="KHE91661.1"/>
    <property type="molecule type" value="Genomic_DNA"/>
</dbReference>
<dbReference type="AlphaFoldDB" id="A0A0B0EHZ4"/>
<evidence type="ECO:0000313" key="1">
    <source>
        <dbReference type="EMBL" id="KHE91661.1"/>
    </source>
</evidence>
<protein>
    <submittedName>
        <fullName evidence="1">Uncharacterized protein</fullName>
    </submittedName>
</protein>
<dbReference type="NCBIfam" id="NF041235">
    <property type="entry name" value="CAS_csx31"/>
    <property type="match status" value="1"/>
</dbReference>
<dbReference type="eggNOG" id="ENOG5033X1I">
    <property type="taxonomic scope" value="Bacteria"/>
</dbReference>
<reference evidence="1 2" key="1">
    <citation type="submission" date="2014-10" db="EMBL/GenBank/DDBJ databases">
        <title>Draft genome of anammox bacterium scalindua brodae, obtained using differential coverage binning of sequence data from two enrichment reactors.</title>
        <authorList>
            <person name="Speth D.R."/>
            <person name="Russ L."/>
            <person name="Kartal B."/>
            <person name="Op den Camp H.J."/>
            <person name="Dutilh B.E."/>
            <person name="Jetten M.S."/>
        </authorList>
    </citation>
    <scope>NUCLEOTIDE SEQUENCE [LARGE SCALE GENOMIC DNA]</scope>
    <source>
        <strain evidence="1">RU1</strain>
    </source>
</reference>
<evidence type="ECO:0000313" key="2">
    <source>
        <dbReference type="Proteomes" id="UP000030652"/>
    </source>
</evidence>
<comment type="caution">
    <text evidence="1">The sequence shown here is derived from an EMBL/GenBank/DDBJ whole genome shotgun (WGS) entry which is preliminary data.</text>
</comment>
<dbReference type="Proteomes" id="UP000030652">
    <property type="component" value="Unassembled WGS sequence"/>
</dbReference>
<gene>
    <name evidence="1" type="ORF">SCABRO_02599</name>
</gene>
<sequence>MEKFTIGYIFPSAKVKYVDSSDEFSILEFVSNSDERKFELFLWKQYTPHTLNVKTGASLKNLVFVEYGKKERLLVATEEFGPPALMKKYYVNNDAQFWVLKRNWKKWYRRWTKECGVDFEDNFKIEKVNLPIDEPSPLRSLYALRGKDYMLPVLGCKNLDYLRGYPLFYPGVADNDYNRSSCVYKTDRDDTTDFPKCYEAKIINYNDINEAKNIRIYLHGFLYPAKWHHCIWKHIFALTNPNHIPEGEKQLWENYWKTKNIAESVFNNCKENSKYSSCDTTHCINQSLFDDVHDRIKAKCKNFLEEIVTAFETKTTNRIVTSNGNCKSDKEITILLAREIEIIVEQDTVLLGRKITPAFIQKVYLHVKFTGICHNWSDDLPVLHIRPVTMHLNRNIKKN</sequence>
<proteinExistence type="predicted"/>
<accession>A0A0B0EHZ4</accession>